<dbReference type="Gene3D" id="3.100.10.20">
    <property type="entry name" value="CRISPR-associated endonuclease Cas1, N-terminal domain"/>
    <property type="match status" value="1"/>
</dbReference>
<dbReference type="InterPro" id="IPR002729">
    <property type="entry name" value="CRISPR-assoc_Cas1"/>
</dbReference>
<gene>
    <name evidence="9" type="ORF">UFOPK3772_02346</name>
</gene>
<evidence type="ECO:0000256" key="1">
    <source>
        <dbReference type="ARBA" id="ARBA00022722"/>
    </source>
</evidence>
<reference evidence="9" key="1">
    <citation type="submission" date="2020-05" db="EMBL/GenBank/DDBJ databases">
        <authorList>
            <person name="Chiriac C."/>
            <person name="Salcher M."/>
            <person name="Ghai R."/>
            <person name="Kavagutti S V."/>
        </authorList>
    </citation>
    <scope>NUCLEOTIDE SEQUENCE</scope>
</reference>
<evidence type="ECO:0000313" key="9">
    <source>
        <dbReference type="EMBL" id="CAB4963104.1"/>
    </source>
</evidence>
<protein>
    <submittedName>
        <fullName evidence="9">Unannotated protein</fullName>
    </submittedName>
</protein>
<dbReference type="GO" id="GO:0046872">
    <property type="term" value="F:metal ion binding"/>
    <property type="evidence" value="ECO:0007669"/>
    <property type="project" value="UniProtKB-KW"/>
</dbReference>
<evidence type="ECO:0000256" key="8">
    <source>
        <dbReference type="ARBA" id="ARBA00023211"/>
    </source>
</evidence>
<dbReference type="InterPro" id="IPR050646">
    <property type="entry name" value="Cas1"/>
</dbReference>
<evidence type="ECO:0000256" key="3">
    <source>
        <dbReference type="ARBA" id="ARBA00022759"/>
    </source>
</evidence>
<name>A0A6J7LBH9_9ZZZZ</name>
<dbReference type="AlphaFoldDB" id="A0A6J7LBH9"/>
<evidence type="ECO:0000256" key="4">
    <source>
        <dbReference type="ARBA" id="ARBA00022801"/>
    </source>
</evidence>
<evidence type="ECO:0000256" key="6">
    <source>
        <dbReference type="ARBA" id="ARBA00023118"/>
    </source>
</evidence>
<dbReference type="GO" id="GO:0051607">
    <property type="term" value="P:defense response to virus"/>
    <property type="evidence" value="ECO:0007669"/>
    <property type="project" value="UniProtKB-KW"/>
</dbReference>
<keyword evidence="7" id="KW-0238">DNA-binding</keyword>
<dbReference type="Pfam" id="PF01867">
    <property type="entry name" value="Cas_Cas1"/>
    <property type="match status" value="1"/>
</dbReference>
<keyword evidence="2" id="KW-0479">Metal-binding</keyword>
<dbReference type="GO" id="GO:0004519">
    <property type="term" value="F:endonuclease activity"/>
    <property type="evidence" value="ECO:0007669"/>
    <property type="project" value="UniProtKB-KW"/>
</dbReference>
<dbReference type="InterPro" id="IPR042211">
    <property type="entry name" value="CRISPR-assoc_Cas1_N"/>
</dbReference>
<keyword evidence="5" id="KW-0460">Magnesium</keyword>
<dbReference type="GO" id="GO:0003677">
    <property type="term" value="F:DNA binding"/>
    <property type="evidence" value="ECO:0007669"/>
    <property type="project" value="UniProtKB-KW"/>
</dbReference>
<keyword evidence="1" id="KW-0540">Nuclease</keyword>
<keyword evidence="4" id="KW-0378">Hydrolase</keyword>
<keyword evidence="3" id="KW-0255">Endonuclease</keyword>
<evidence type="ECO:0000256" key="5">
    <source>
        <dbReference type="ARBA" id="ARBA00022842"/>
    </source>
</evidence>
<dbReference type="GO" id="GO:0016787">
    <property type="term" value="F:hydrolase activity"/>
    <property type="evidence" value="ECO:0007669"/>
    <property type="project" value="UniProtKB-KW"/>
</dbReference>
<dbReference type="GO" id="GO:0043571">
    <property type="term" value="P:maintenance of CRISPR repeat elements"/>
    <property type="evidence" value="ECO:0007669"/>
    <property type="project" value="InterPro"/>
</dbReference>
<dbReference type="NCBIfam" id="TIGR00287">
    <property type="entry name" value="cas1"/>
    <property type="match status" value="1"/>
</dbReference>
<evidence type="ECO:0000256" key="7">
    <source>
        <dbReference type="ARBA" id="ARBA00023125"/>
    </source>
</evidence>
<dbReference type="InterPro" id="IPR042206">
    <property type="entry name" value="CRISPR-assoc_Cas1_C"/>
</dbReference>
<dbReference type="EMBL" id="CAFBNE010000086">
    <property type="protein sequence ID" value="CAB4963104.1"/>
    <property type="molecule type" value="Genomic_DNA"/>
</dbReference>
<dbReference type="PANTHER" id="PTHR34353">
    <property type="entry name" value="CRISPR-ASSOCIATED ENDONUCLEASE CAS1 1"/>
    <property type="match status" value="1"/>
</dbReference>
<dbReference type="PANTHER" id="PTHR34353:SF2">
    <property type="entry name" value="CRISPR-ASSOCIATED ENDONUCLEASE CAS1 1"/>
    <property type="match status" value="1"/>
</dbReference>
<accession>A0A6J7LBH9</accession>
<sequence>MSADEVLNVLFVHTAGSHLSLEGGAVRCFHPVDDSWRRLPLARIESIVMIGAVSASTDLLLHCAELGIPLHWVSEFGKPRATALGPSAMGGAVRAAQHAAHADGAARLSIARTFVNGKITNMLSVLRTASHDATGHARQGLREGIERIVAARDAHSGTETDHPESRFAVLGLEGVTSRSYFTALRHTLRTDSGIDIPTQRTRRPATDPVNATMSFAYGLTRMSVHGAIHAAGLDPAIGYLHGDRDRQPSLVLDLMEELRPVADRLVVSLLNRRQLRSAHFTKSVSGAVELTEDGRRTLFTAWHEHRTALTQHEILRRDIPHALVPLTQARLMARFLTGDIDTYSPYRF</sequence>
<evidence type="ECO:0000256" key="2">
    <source>
        <dbReference type="ARBA" id="ARBA00022723"/>
    </source>
</evidence>
<dbReference type="HAMAP" id="MF_01470">
    <property type="entry name" value="Cas1"/>
    <property type="match status" value="1"/>
</dbReference>
<dbReference type="Gene3D" id="1.20.120.920">
    <property type="entry name" value="CRISPR-associated endonuclease Cas1, C-terminal domain"/>
    <property type="match status" value="1"/>
</dbReference>
<proteinExistence type="inferred from homology"/>
<organism evidence="9">
    <name type="scientific">freshwater metagenome</name>
    <dbReference type="NCBI Taxonomy" id="449393"/>
    <lineage>
        <taxon>unclassified sequences</taxon>
        <taxon>metagenomes</taxon>
        <taxon>ecological metagenomes</taxon>
    </lineage>
</organism>
<keyword evidence="8" id="KW-0464">Manganese</keyword>
<keyword evidence="6" id="KW-0051">Antiviral defense</keyword>